<proteinExistence type="predicted"/>
<sequence>MRTNAVALRGVWGRWGFGGAEGLLGPHCPLEMREFLLHCALVVLGNADLKCPGSGSAVGEEIPALAPRLRNAKTCWKLVYFYYVVFGPQRTHTTPRWGAGKCVNSWEIIPPVGNWEQFLGFGVFTGKHCGSSWVLGLCGAVWGVKSKSAISLPKILPQRVVAARLWDCLNKKKNKKRNSYFGFALFPE</sequence>
<protein>
    <submittedName>
        <fullName evidence="1">Uncharacterized protein</fullName>
    </submittedName>
</protein>
<evidence type="ECO:0000313" key="1">
    <source>
        <dbReference type="EMBL" id="RLW02438.1"/>
    </source>
</evidence>
<name>A0A3L8SJB3_CHLGU</name>
<evidence type="ECO:0000313" key="2">
    <source>
        <dbReference type="Proteomes" id="UP000276834"/>
    </source>
</evidence>
<accession>A0A3L8SJB3</accession>
<dbReference type="AlphaFoldDB" id="A0A3L8SJB3"/>
<organism evidence="1 2">
    <name type="scientific">Chloebia gouldiae</name>
    <name type="common">Gouldian finch</name>
    <name type="synonym">Erythrura gouldiae</name>
    <dbReference type="NCBI Taxonomy" id="44316"/>
    <lineage>
        <taxon>Eukaryota</taxon>
        <taxon>Metazoa</taxon>
        <taxon>Chordata</taxon>
        <taxon>Craniata</taxon>
        <taxon>Vertebrata</taxon>
        <taxon>Euteleostomi</taxon>
        <taxon>Archelosauria</taxon>
        <taxon>Archosauria</taxon>
        <taxon>Dinosauria</taxon>
        <taxon>Saurischia</taxon>
        <taxon>Theropoda</taxon>
        <taxon>Coelurosauria</taxon>
        <taxon>Aves</taxon>
        <taxon>Neognathae</taxon>
        <taxon>Neoaves</taxon>
        <taxon>Telluraves</taxon>
        <taxon>Australaves</taxon>
        <taxon>Passeriformes</taxon>
        <taxon>Passeroidea</taxon>
        <taxon>Passeridae</taxon>
        <taxon>Chloebia</taxon>
    </lineage>
</organism>
<dbReference type="EMBL" id="QUSF01000018">
    <property type="protein sequence ID" value="RLW02438.1"/>
    <property type="molecule type" value="Genomic_DNA"/>
</dbReference>
<keyword evidence="2" id="KW-1185">Reference proteome</keyword>
<comment type="caution">
    <text evidence="1">The sequence shown here is derived from an EMBL/GenBank/DDBJ whole genome shotgun (WGS) entry which is preliminary data.</text>
</comment>
<gene>
    <name evidence="1" type="ORF">DV515_00007217</name>
</gene>
<dbReference type="Proteomes" id="UP000276834">
    <property type="component" value="Unassembled WGS sequence"/>
</dbReference>
<reference evidence="1 2" key="1">
    <citation type="journal article" date="2018" name="Proc. R. Soc. B">
        <title>A non-coding region near Follistatin controls head colour polymorphism in the Gouldian finch.</title>
        <authorList>
            <person name="Toomey M.B."/>
            <person name="Marques C.I."/>
            <person name="Andrade P."/>
            <person name="Araujo P.M."/>
            <person name="Sabatino S."/>
            <person name="Gazda M.A."/>
            <person name="Afonso S."/>
            <person name="Lopes R.J."/>
            <person name="Corbo J.C."/>
            <person name="Carneiro M."/>
        </authorList>
    </citation>
    <scope>NUCLEOTIDE SEQUENCE [LARGE SCALE GENOMIC DNA]</scope>
    <source>
        <strain evidence="1">Red01</strain>
        <tissue evidence="1">Muscle</tissue>
    </source>
</reference>